<dbReference type="AlphaFoldDB" id="A0A396RZ55"/>
<dbReference type="OrthoDB" id="5489750at2"/>
<dbReference type="PANTHER" id="PTHR35535:SF2">
    <property type="entry name" value="DUF306 DOMAIN-CONTAINING PROTEIN"/>
    <property type="match status" value="1"/>
</dbReference>
<keyword evidence="3" id="KW-1185">Reference proteome</keyword>
<reference evidence="2 3" key="1">
    <citation type="submission" date="2018-08" db="EMBL/GenBank/DDBJ databases">
        <title>The multiple taxonomic identification of Sphingomonas gilva.</title>
        <authorList>
            <person name="Zhu D."/>
            <person name="Zheng S."/>
        </authorList>
    </citation>
    <scope>NUCLEOTIDE SEQUENCE [LARGE SCALE GENOMIC DNA]</scope>
    <source>
        <strain evidence="2 3">ZDH117</strain>
    </source>
</reference>
<accession>A0A396RZ55</accession>
<dbReference type="InterPro" id="IPR005184">
    <property type="entry name" value="DUF306_Meta_HslJ"/>
</dbReference>
<dbReference type="Pfam" id="PF03724">
    <property type="entry name" value="META"/>
    <property type="match status" value="1"/>
</dbReference>
<evidence type="ECO:0000313" key="2">
    <source>
        <dbReference type="EMBL" id="RHW16385.1"/>
    </source>
</evidence>
<sequence>MRCSTSAVQPRVQADRCISVNTEGRPMKTLATLPFAALALSACTMTMPGDDGPGTYPPPPSSKNYRAVGTEPFWSVAIGGGAMRYESAEGRIVTVPTPRPRVGINGERYETRRLTVDITHVRCSDGMSDRSYPDTVRVTVDGRRLNGCGGESGLGMAPLDGTSWRVANIDGTRAQFSTIAFAEGRISGRACNSFSGTYRVQGERLITGPIMATKMACPGPRMTEENALLGALRGPLTIRERNNGRMVLVSQNGRRIVLAPQ</sequence>
<organism evidence="2 3">
    <name type="scientific">Sphingomonas gilva</name>
    <dbReference type="NCBI Taxonomy" id="2305907"/>
    <lineage>
        <taxon>Bacteria</taxon>
        <taxon>Pseudomonadati</taxon>
        <taxon>Pseudomonadota</taxon>
        <taxon>Alphaproteobacteria</taxon>
        <taxon>Sphingomonadales</taxon>
        <taxon>Sphingomonadaceae</taxon>
        <taxon>Sphingomonas</taxon>
    </lineage>
</organism>
<dbReference type="Proteomes" id="UP000266693">
    <property type="component" value="Unassembled WGS sequence"/>
</dbReference>
<evidence type="ECO:0000259" key="1">
    <source>
        <dbReference type="Pfam" id="PF03724"/>
    </source>
</evidence>
<gene>
    <name evidence="2" type="ORF">D1610_16255</name>
</gene>
<dbReference type="PANTHER" id="PTHR35535">
    <property type="entry name" value="HEAT SHOCK PROTEIN HSLJ"/>
    <property type="match status" value="1"/>
</dbReference>
<proteinExistence type="predicted"/>
<dbReference type="InterPro" id="IPR053147">
    <property type="entry name" value="Hsp_HslJ-like"/>
</dbReference>
<dbReference type="EMBL" id="QWLV01000010">
    <property type="protein sequence ID" value="RHW16385.1"/>
    <property type="molecule type" value="Genomic_DNA"/>
</dbReference>
<dbReference type="Gene3D" id="2.40.128.270">
    <property type="match status" value="1"/>
</dbReference>
<evidence type="ECO:0000313" key="3">
    <source>
        <dbReference type="Proteomes" id="UP000266693"/>
    </source>
</evidence>
<dbReference type="InterPro" id="IPR038670">
    <property type="entry name" value="HslJ-like_sf"/>
</dbReference>
<feature type="domain" description="DUF306" evidence="1">
    <location>
        <begin position="157"/>
        <end position="256"/>
    </location>
</feature>
<comment type="caution">
    <text evidence="2">The sequence shown here is derived from an EMBL/GenBank/DDBJ whole genome shotgun (WGS) entry which is preliminary data.</text>
</comment>
<name>A0A396RZ55_9SPHN</name>
<protein>
    <submittedName>
        <fullName evidence="2">META domain-containing protein</fullName>
    </submittedName>
</protein>